<dbReference type="PRINTS" id="PR00385">
    <property type="entry name" value="P450"/>
</dbReference>
<evidence type="ECO:0000256" key="1">
    <source>
        <dbReference type="ARBA" id="ARBA00010617"/>
    </source>
</evidence>
<dbReference type="EMBL" id="CT573213">
    <property type="protein sequence ID" value="CAJ61859.1"/>
    <property type="molecule type" value="Genomic_DNA"/>
</dbReference>
<dbReference type="PROSITE" id="PS00086">
    <property type="entry name" value="CYTOCHROME_P450"/>
    <property type="match status" value="1"/>
</dbReference>
<dbReference type="eggNOG" id="COG2124">
    <property type="taxonomic scope" value="Bacteria"/>
</dbReference>
<gene>
    <name evidence="8" type="ordered locus">FRAAL3215</name>
</gene>
<keyword evidence="4 7" id="KW-0560">Oxidoreductase</keyword>
<dbReference type="HOGENOM" id="CLU_033716_2_0_11"/>
<dbReference type="InterPro" id="IPR017972">
    <property type="entry name" value="Cyt_P450_CS"/>
</dbReference>
<dbReference type="CDD" id="cd20625">
    <property type="entry name" value="CYP164-like"/>
    <property type="match status" value="1"/>
</dbReference>
<evidence type="ECO:0000256" key="2">
    <source>
        <dbReference type="ARBA" id="ARBA00022617"/>
    </source>
</evidence>
<name>Q0RKU6_FRAAA</name>
<dbReference type="FunFam" id="1.10.630.10:FF:000018">
    <property type="entry name" value="Cytochrome P450 monooxygenase"/>
    <property type="match status" value="1"/>
</dbReference>
<dbReference type="InterPro" id="IPR002397">
    <property type="entry name" value="Cyt_P450_B"/>
</dbReference>
<keyword evidence="3 7" id="KW-0479">Metal-binding</keyword>
<dbReference type="GO" id="GO:0016705">
    <property type="term" value="F:oxidoreductase activity, acting on paired donors, with incorporation or reduction of molecular oxygen"/>
    <property type="evidence" value="ECO:0007669"/>
    <property type="project" value="InterPro"/>
</dbReference>
<dbReference type="Gene3D" id="1.10.630.10">
    <property type="entry name" value="Cytochrome P450"/>
    <property type="match status" value="1"/>
</dbReference>
<dbReference type="PANTHER" id="PTHR46696:SF1">
    <property type="entry name" value="CYTOCHROME P450 YJIB-RELATED"/>
    <property type="match status" value="1"/>
</dbReference>
<evidence type="ECO:0000256" key="5">
    <source>
        <dbReference type="ARBA" id="ARBA00023004"/>
    </source>
</evidence>
<dbReference type="KEGG" id="fal:FRAAL3215"/>
<dbReference type="GO" id="GO:0005506">
    <property type="term" value="F:iron ion binding"/>
    <property type="evidence" value="ECO:0007669"/>
    <property type="project" value="InterPro"/>
</dbReference>
<dbReference type="Proteomes" id="UP000000657">
    <property type="component" value="Chromosome"/>
</dbReference>
<evidence type="ECO:0000313" key="9">
    <source>
        <dbReference type="Proteomes" id="UP000000657"/>
    </source>
</evidence>
<evidence type="ECO:0000256" key="6">
    <source>
        <dbReference type="ARBA" id="ARBA00023033"/>
    </source>
</evidence>
<dbReference type="PANTHER" id="PTHR46696">
    <property type="entry name" value="P450, PUTATIVE (EUROFUNG)-RELATED"/>
    <property type="match status" value="1"/>
</dbReference>
<dbReference type="SUPFAM" id="SSF48264">
    <property type="entry name" value="Cytochrome P450"/>
    <property type="match status" value="1"/>
</dbReference>
<proteinExistence type="inferred from homology"/>
<keyword evidence="6 7" id="KW-0503">Monooxygenase</keyword>
<reference evidence="8 9" key="1">
    <citation type="journal article" date="2007" name="Genome Res.">
        <title>Genome characteristics of facultatively symbiotic Frankia sp. strains reflect host range and host plant biogeography.</title>
        <authorList>
            <person name="Normand P."/>
            <person name="Lapierre P."/>
            <person name="Tisa L.S."/>
            <person name="Gogarten J.P."/>
            <person name="Alloisio N."/>
            <person name="Bagnarol E."/>
            <person name="Bassi C.A."/>
            <person name="Berry A.M."/>
            <person name="Bickhart D.M."/>
            <person name="Choisne N."/>
            <person name="Couloux A."/>
            <person name="Cournoyer B."/>
            <person name="Cruveiller S."/>
            <person name="Daubin V."/>
            <person name="Demange N."/>
            <person name="Francino M.P."/>
            <person name="Goltsman E."/>
            <person name="Huang Y."/>
            <person name="Kopp O.R."/>
            <person name="Labarre L."/>
            <person name="Lapidus A."/>
            <person name="Lavire C."/>
            <person name="Marechal J."/>
            <person name="Martinez M."/>
            <person name="Mastronunzio J.E."/>
            <person name="Mullin B.C."/>
            <person name="Niemann J."/>
            <person name="Pujic P."/>
            <person name="Rawnsley T."/>
            <person name="Rouy Z."/>
            <person name="Schenowitz C."/>
            <person name="Sellstedt A."/>
            <person name="Tavares F."/>
            <person name="Tomkins J.P."/>
            <person name="Vallenet D."/>
            <person name="Valverde C."/>
            <person name="Wall L.G."/>
            <person name="Wang Y."/>
            <person name="Medigue C."/>
            <person name="Benson D.R."/>
        </authorList>
    </citation>
    <scope>NUCLEOTIDE SEQUENCE [LARGE SCALE GENOMIC DNA]</scope>
    <source>
        <strain evidence="9">DSM 45986 / CECT 9034 / ACN14a</strain>
    </source>
</reference>
<evidence type="ECO:0000256" key="3">
    <source>
        <dbReference type="ARBA" id="ARBA00022723"/>
    </source>
</evidence>
<dbReference type="InterPro" id="IPR036396">
    <property type="entry name" value="Cyt_P450_sf"/>
</dbReference>
<keyword evidence="9" id="KW-1185">Reference proteome</keyword>
<dbReference type="STRING" id="326424.FRAAL3215"/>
<accession>Q0RKU6</accession>
<sequence length="418" mass="45402">MAETGGFAEVGGVAQTGGAREIFDPRWRSDPYPLYRTLRESARCHWLSPARIGVLTRHADCVAVLQDSAWGHVPMETSAFRPVTDQDEGLRSMLRANPPTHTRLRRLVSRAFTPARIARFRPMAEALAGELLAAAVDRGEVDLVEAFTRPLPLRVICSLLGVPAHDEKVFSGWASALTRGLDPDQVLDPVERAQRTEATRAFADYFTALIARRRAEPADDLLSDLIAVQDQGDRLGADELLEICVLLLVAGYDTTVNLVANAVLALARDPGQYAALQANRTLVPAAIEETLRHDPPVQWTGRTALTDTDLAGQAFRAGDGIILVAGAAHRDPAAFPDPDRFDLTRYASASAPAARHLGFGHGLHYCLGAPLARLEAETMLTALLDRVARLEIVAEPTYRPHLAVRGVDALQIRLHPAG</sequence>
<comment type="similarity">
    <text evidence="1 7">Belongs to the cytochrome P450 family.</text>
</comment>
<dbReference type="GO" id="GO:0004497">
    <property type="term" value="F:monooxygenase activity"/>
    <property type="evidence" value="ECO:0007669"/>
    <property type="project" value="UniProtKB-KW"/>
</dbReference>
<dbReference type="Pfam" id="PF00067">
    <property type="entry name" value="p450"/>
    <property type="match status" value="1"/>
</dbReference>
<evidence type="ECO:0000256" key="7">
    <source>
        <dbReference type="RuleBase" id="RU000461"/>
    </source>
</evidence>
<evidence type="ECO:0000256" key="4">
    <source>
        <dbReference type="ARBA" id="ARBA00023002"/>
    </source>
</evidence>
<keyword evidence="5 7" id="KW-0408">Iron</keyword>
<dbReference type="InterPro" id="IPR001128">
    <property type="entry name" value="Cyt_P450"/>
</dbReference>
<keyword evidence="2 7" id="KW-0349">Heme</keyword>
<evidence type="ECO:0000313" key="8">
    <source>
        <dbReference type="EMBL" id="CAJ61859.1"/>
    </source>
</evidence>
<protein>
    <submittedName>
        <fullName evidence="8">Cytochrome P450</fullName>
    </submittedName>
</protein>
<dbReference type="PRINTS" id="PR00359">
    <property type="entry name" value="BP450"/>
</dbReference>
<dbReference type="GO" id="GO:0020037">
    <property type="term" value="F:heme binding"/>
    <property type="evidence" value="ECO:0007669"/>
    <property type="project" value="InterPro"/>
</dbReference>
<organism evidence="8 9">
    <name type="scientific">Frankia alni (strain DSM 45986 / CECT 9034 / ACN14a)</name>
    <dbReference type="NCBI Taxonomy" id="326424"/>
    <lineage>
        <taxon>Bacteria</taxon>
        <taxon>Bacillati</taxon>
        <taxon>Actinomycetota</taxon>
        <taxon>Actinomycetes</taxon>
        <taxon>Frankiales</taxon>
        <taxon>Frankiaceae</taxon>
        <taxon>Frankia</taxon>
    </lineage>
</organism>
<dbReference type="AlphaFoldDB" id="Q0RKU6"/>